<dbReference type="Gene3D" id="3.90.550.10">
    <property type="entry name" value="Spore Coat Polysaccharide Biosynthesis Protein SpsA, Chain A"/>
    <property type="match status" value="1"/>
</dbReference>
<keyword evidence="5" id="KW-1185">Reference proteome</keyword>
<dbReference type="GO" id="GO:0016779">
    <property type="term" value="F:nucleotidyltransferase activity"/>
    <property type="evidence" value="ECO:0007669"/>
    <property type="project" value="TreeGrafter"/>
</dbReference>
<evidence type="ECO:0000259" key="3">
    <source>
        <dbReference type="Pfam" id="PF00483"/>
    </source>
</evidence>
<dbReference type="EMBL" id="CP062310">
    <property type="protein sequence ID" value="QOJ78878.1"/>
    <property type="molecule type" value="Genomic_DNA"/>
</dbReference>
<name>A0A7L9FGD6_9CREN</name>
<dbReference type="InParanoid" id="A0A7L9FGD6"/>
<keyword evidence="2" id="KW-0812">Transmembrane</keyword>
<evidence type="ECO:0000313" key="4">
    <source>
        <dbReference type="EMBL" id="QOJ78878.1"/>
    </source>
</evidence>
<feature type="transmembrane region" description="Helical" evidence="2">
    <location>
        <begin position="408"/>
        <end position="429"/>
    </location>
</feature>
<feature type="transmembrane region" description="Helical" evidence="2">
    <location>
        <begin position="573"/>
        <end position="595"/>
    </location>
</feature>
<keyword evidence="2" id="KW-0472">Membrane</keyword>
<dbReference type="Proteomes" id="UP000594121">
    <property type="component" value="Chromosome"/>
</dbReference>
<reference evidence="4 5" key="1">
    <citation type="submission" date="2020-10" db="EMBL/GenBank/DDBJ databases">
        <title>Thermofilum lucidum 3507LT sp. nov. a novel member of Thermofilaceae family isolated from Chile hot spring, and proposal of description order Thermofilales.</title>
        <authorList>
            <person name="Zayulina K.S."/>
            <person name="Elcheninov A.G."/>
            <person name="Toshchakov S.V."/>
            <person name="Kublanov I.V."/>
        </authorList>
    </citation>
    <scope>NUCLEOTIDE SEQUENCE [LARGE SCALE GENOMIC DNA]</scope>
    <source>
        <strain evidence="4 5">3507LT</strain>
    </source>
</reference>
<organism evidence="4 5">
    <name type="scientific">Infirmifilum lucidum</name>
    <dbReference type="NCBI Taxonomy" id="2776706"/>
    <lineage>
        <taxon>Archaea</taxon>
        <taxon>Thermoproteota</taxon>
        <taxon>Thermoprotei</taxon>
        <taxon>Thermofilales</taxon>
        <taxon>Thermofilaceae</taxon>
        <taxon>Infirmifilum</taxon>
    </lineage>
</organism>
<accession>A0A7L9FGD6</accession>
<evidence type="ECO:0000313" key="5">
    <source>
        <dbReference type="Proteomes" id="UP000594121"/>
    </source>
</evidence>
<dbReference type="SUPFAM" id="SSF53448">
    <property type="entry name" value="Nucleotide-diphospho-sugar transferases"/>
    <property type="match status" value="1"/>
</dbReference>
<dbReference type="PANTHER" id="PTHR19136">
    <property type="entry name" value="MOLYBDENUM COFACTOR GUANYLYLTRANSFERASE"/>
    <property type="match status" value="1"/>
</dbReference>
<feature type="transmembrane region" description="Helical" evidence="2">
    <location>
        <begin position="296"/>
        <end position="315"/>
    </location>
</feature>
<feature type="transmembrane region" description="Helical" evidence="2">
    <location>
        <begin position="463"/>
        <end position="480"/>
    </location>
</feature>
<feature type="transmembrane region" description="Helical" evidence="2">
    <location>
        <begin position="544"/>
        <end position="567"/>
    </location>
</feature>
<protein>
    <submittedName>
        <fullName evidence="4">NTP transferase domain-containing protein</fullName>
    </submittedName>
</protein>
<dbReference type="RefSeq" id="WP_192818850.1">
    <property type="nucleotide sequence ID" value="NZ_CP062310.1"/>
</dbReference>
<dbReference type="PANTHER" id="PTHR19136:SF84">
    <property type="entry name" value="BIFUNCTIONAL IPC TRANSFERASE AND DIPP SYNTHASE"/>
    <property type="match status" value="1"/>
</dbReference>
<proteinExistence type="predicted"/>
<feature type="domain" description="Nucleotidyl transferase" evidence="3">
    <location>
        <begin position="9"/>
        <end position="234"/>
    </location>
</feature>
<dbReference type="GeneID" id="59150044"/>
<dbReference type="Pfam" id="PF00483">
    <property type="entry name" value="NTP_transferase"/>
    <property type="match status" value="1"/>
</dbReference>
<dbReference type="InterPro" id="IPR029044">
    <property type="entry name" value="Nucleotide-diphossugar_trans"/>
</dbReference>
<dbReference type="AlphaFoldDB" id="A0A7L9FGD6"/>
<gene>
    <name evidence="4" type="ORF">IG193_09070</name>
</gene>
<keyword evidence="1 4" id="KW-0808">Transferase</keyword>
<dbReference type="KEGG" id="thel:IG193_09070"/>
<evidence type="ECO:0000256" key="1">
    <source>
        <dbReference type="ARBA" id="ARBA00022679"/>
    </source>
</evidence>
<feature type="transmembrane region" description="Helical" evidence="2">
    <location>
        <begin position="492"/>
        <end position="514"/>
    </location>
</feature>
<dbReference type="InterPro" id="IPR005835">
    <property type="entry name" value="NTP_transferase_dom"/>
</dbReference>
<feature type="transmembrane region" description="Helical" evidence="2">
    <location>
        <begin position="269"/>
        <end position="289"/>
    </location>
</feature>
<evidence type="ECO:0000256" key="2">
    <source>
        <dbReference type="SAM" id="Phobius"/>
    </source>
</evidence>
<feature type="transmembrane region" description="Helical" evidence="2">
    <location>
        <begin position="335"/>
        <end position="364"/>
    </location>
</feature>
<keyword evidence="2" id="KW-1133">Transmembrane helix</keyword>
<sequence length="624" mass="69121">MKSGRITTAVIAAAGVASRLRPYSLETPKSLMELSRGLSIIEWNVSRLRNAGFRNILIVTREEYVELFKGKLAGHAVVTAVEGVREFGNLYTVYTALKHVKPPFLVVMSDHIFEEEILTRILSKESSKAFTICLDRKPPRPDLHEGLQVILEDGVIKRVGKGVGYAFGIDTGLIVFREGSLRYVEEAIRDKGVNAAIGDALDLAARDGEVDYVDVTGLVWKDIDTPEDLVEARSILPKILRRDAGRTKDIFSRLLIRPLSSVLASSLSLLREVPTCIAISVIALALYWFSLNLPRGGWLHVVLSVALAYSASLLVDLNEAIRTVTKATGISQLVWLTSTVIDTLLVATLASPAYLYTYMLVPLLALSNVERENGGIFVTLSSRYLRWLLTPLFLSSNINFASLDLHGLLVLFYYFQGVTALMVVLQDLFHTRPVTPRVQRSAEKPKPVIEVSHIVVKRHIERIVNNSLALLFAFLLMDAAKSVVGDLQVAEIYGRAVSIADFITLLELLFLLYYGYRILVSVKFFADVAVERVSKAMGVTQSTAMHILVSTFYVIVGWVLAVIVSPMVRSFPVYGSVFSTVLSLAGLGILAFFLYDLARQLQRVFSDIYTAISKRIMESLKGGE</sequence>